<dbReference type="AlphaFoldDB" id="A0AB39XKI6"/>
<accession>A0AB39XKI6</accession>
<dbReference type="InterPro" id="IPR049730">
    <property type="entry name" value="SNF2/RAD54-like_C"/>
</dbReference>
<dbReference type="InterPro" id="IPR001650">
    <property type="entry name" value="Helicase_C-like"/>
</dbReference>
<dbReference type="Pfam" id="PF00271">
    <property type="entry name" value="Helicase_C"/>
    <property type="match status" value="1"/>
</dbReference>
<sequence>MTGFAQLRVLDDPSVSRELDPVSELFHRINRIIPEKQQLLVIPPETIVRDAIALLRRHGYTHLFGGDEVETTTWHRSMAVDHTGKALFTRIRNLVELIEFHESAADQFVREFVVEELAARIPKTINAPSIVTIFRRSLASSPSALEGTVRRLRDRFASGLLQPSSPETTDEDGDTPIPSASSDKELAKALDDCLMEIDCLPGDSKLEAFLEKFSAIRATSALRFRLVVLTEFRSTLFYLQAQLEELGFGSIILHGSMSVDERRQGIECFGAEGGVLIATVATMTEGVALPQVDTVILYDLPQTRSTLEQVYGRFQQLGRTAPVELLVMYNLDAADTGTAQALESLKAIVAAG</sequence>
<feature type="domain" description="Helicase C-terminal" evidence="3">
    <location>
        <begin position="205"/>
        <end position="352"/>
    </location>
</feature>
<proteinExistence type="predicted"/>
<gene>
    <name evidence="4" type="ORF">AB8Z38_02530</name>
</gene>
<evidence type="ECO:0000256" key="1">
    <source>
        <dbReference type="ARBA" id="ARBA00022801"/>
    </source>
</evidence>
<dbReference type="RefSeq" id="WP_369722965.1">
    <property type="nucleotide sequence ID" value="NZ_CP165734.1"/>
</dbReference>
<feature type="region of interest" description="Disordered" evidence="2">
    <location>
        <begin position="160"/>
        <end position="181"/>
    </location>
</feature>
<keyword evidence="4" id="KW-0547">Nucleotide-binding</keyword>
<dbReference type="GO" id="GO:0016787">
    <property type="term" value="F:hydrolase activity"/>
    <property type="evidence" value="ECO:0007669"/>
    <property type="project" value="UniProtKB-KW"/>
</dbReference>
<dbReference type="PROSITE" id="PS51194">
    <property type="entry name" value="HELICASE_CTER"/>
    <property type="match status" value="1"/>
</dbReference>
<dbReference type="EMBL" id="CP165734">
    <property type="protein sequence ID" value="XDV58430.1"/>
    <property type="molecule type" value="Genomic_DNA"/>
</dbReference>
<evidence type="ECO:0000259" key="3">
    <source>
        <dbReference type="PROSITE" id="PS51194"/>
    </source>
</evidence>
<keyword evidence="1" id="KW-0378">Hydrolase</keyword>
<evidence type="ECO:0000313" key="4">
    <source>
        <dbReference type="EMBL" id="XDV58430.1"/>
    </source>
</evidence>
<name>A0AB39XKI6_9BRAD</name>
<dbReference type="CDD" id="cd18793">
    <property type="entry name" value="SF2_C_SNF"/>
    <property type="match status" value="1"/>
</dbReference>
<dbReference type="GO" id="GO:0004386">
    <property type="term" value="F:helicase activity"/>
    <property type="evidence" value="ECO:0007669"/>
    <property type="project" value="UniProtKB-KW"/>
</dbReference>
<keyword evidence="4" id="KW-0347">Helicase</keyword>
<dbReference type="Gene3D" id="3.40.50.300">
    <property type="entry name" value="P-loop containing nucleotide triphosphate hydrolases"/>
    <property type="match status" value="1"/>
</dbReference>
<dbReference type="SUPFAM" id="SSF52540">
    <property type="entry name" value="P-loop containing nucleoside triphosphate hydrolases"/>
    <property type="match status" value="1"/>
</dbReference>
<organism evidence="4">
    <name type="scientific">Bradyrhizobium sp. LLZ17</name>
    <dbReference type="NCBI Taxonomy" id="3239388"/>
    <lineage>
        <taxon>Bacteria</taxon>
        <taxon>Pseudomonadati</taxon>
        <taxon>Pseudomonadota</taxon>
        <taxon>Alphaproteobacteria</taxon>
        <taxon>Hyphomicrobiales</taxon>
        <taxon>Nitrobacteraceae</taxon>
        <taxon>Bradyrhizobium</taxon>
    </lineage>
</organism>
<evidence type="ECO:0000256" key="2">
    <source>
        <dbReference type="SAM" id="MobiDB-lite"/>
    </source>
</evidence>
<reference evidence="4" key="1">
    <citation type="submission" date="2024-08" db="EMBL/GenBank/DDBJ databases">
        <authorList>
            <person name="Chaddad Z."/>
            <person name="Lamrabet M."/>
            <person name="Bouhnik O."/>
            <person name="Alami S."/>
            <person name="Wipf D."/>
            <person name="Courty P.E."/>
            <person name="Missbah El Idrissi M."/>
        </authorList>
    </citation>
    <scope>NUCLEOTIDE SEQUENCE</scope>
    <source>
        <strain evidence="4">LLZ17</strain>
    </source>
</reference>
<dbReference type="InterPro" id="IPR027417">
    <property type="entry name" value="P-loop_NTPase"/>
</dbReference>
<protein>
    <submittedName>
        <fullName evidence="4">Helicase-related protein</fullName>
    </submittedName>
</protein>
<dbReference type="SMART" id="SM00490">
    <property type="entry name" value="HELICc"/>
    <property type="match status" value="1"/>
</dbReference>
<keyword evidence="4" id="KW-0067">ATP-binding</keyword>